<evidence type="ECO:0000313" key="2">
    <source>
        <dbReference type="Proteomes" id="UP000789595"/>
    </source>
</evidence>
<organism evidence="1 2">
    <name type="scientific">Pelagomonas calceolata</name>
    <dbReference type="NCBI Taxonomy" id="35677"/>
    <lineage>
        <taxon>Eukaryota</taxon>
        <taxon>Sar</taxon>
        <taxon>Stramenopiles</taxon>
        <taxon>Ochrophyta</taxon>
        <taxon>Pelagophyceae</taxon>
        <taxon>Pelagomonadales</taxon>
        <taxon>Pelagomonadaceae</taxon>
        <taxon>Pelagomonas</taxon>
    </lineage>
</organism>
<evidence type="ECO:0008006" key="3">
    <source>
        <dbReference type="Google" id="ProtNLM"/>
    </source>
</evidence>
<dbReference type="Proteomes" id="UP000789595">
    <property type="component" value="Unassembled WGS sequence"/>
</dbReference>
<evidence type="ECO:0000313" key="1">
    <source>
        <dbReference type="EMBL" id="CAH0365693.1"/>
    </source>
</evidence>
<dbReference type="AlphaFoldDB" id="A0A8J2S5K0"/>
<gene>
    <name evidence="1" type="ORF">PECAL_1P21430</name>
</gene>
<dbReference type="SUPFAM" id="SSF52540">
    <property type="entry name" value="P-loop containing nucleoside triphosphate hydrolases"/>
    <property type="match status" value="1"/>
</dbReference>
<accession>A0A8J2S5K0</accession>
<dbReference type="InterPro" id="IPR027417">
    <property type="entry name" value="P-loop_NTPase"/>
</dbReference>
<name>A0A8J2S5K0_9STRA</name>
<keyword evidence="2" id="KW-1185">Reference proteome</keyword>
<dbReference type="Gene3D" id="3.40.50.300">
    <property type="entry name" value="P-loop containing nucleotide triphosphate hydrolases"/>
    <property type="match status" value="1"/>
</dbReference>
<sequence>MRRPWLTIALATRVIAEDDAIAAYVRFARTTLPKLEKAWAAPHRADPVTQSKRSRVLLLTFPNSGTSYTIRAAECLADSQMCSSYIHECEKSRIVGERPHHPFLDRNPELISFQGGRMRIRDPAKLEKAMALYFNGRPAEQLVEFQASLANLTAAAPVRECGKGAWVLRDDNQTMSDAASPLVKWHGVSYGGDGDLPASALIREFRYRFERDDDWPVVRVLRLTRNVFDNLVARHHLECKARRPTCPTGVATRENFVRGGPPVDDGGPHFLRDVCKYMKWHHRAAAMRRNSTKPWTTLAYETLYEDSPKYFQTVLETLGLEGDGAAGMEKPVPRCTMDQARLKTREVARAQGVALPVYLHMFDAPTIRRIDMLVGRYLDSSDNFAAPDIKPCME</sequence>
<protein>
    <recommendedName>
        <fullName evidence="3">Sulfotransferase domain-containing protein</fullName>
    </recommendedName>
</protein>
<reference evidence="1" key="1">
    <citation type="submission" date="2021-11" db="EMBL/GenBank/DDBJ databases">
        <authorList>
            <consortium name="Genoscope - CEA"/>
            <person name="William W."/>
        </authorList>
    </citation>
    <scope>NUCLEOTIDE SEQUENCE</scope>
</reference>
<comment type="caution">
    <text evidence="1">The sequence shown here is derived from an EMBL/GenBank/DDBJ whole genome shotgun (WGS) entry which is preliminary data.</text>
</comment>
<proteinExistence type="predicted"/>
<dbReference type="EMBL" id="CAKKNE010000001">
    <property type="protein sequence ID" value="CAH0365693.1"/>
    <property type="molecule type" value="Genomic_DNA"/>
</dbReference>